<evidence type="ECO:0000256" key="6">
    <source>
        <dbReference type="ARBA" id="ARBA00023136"/>
    </source>
</evidence>
<feature type="domain" description="POPDC1-3" evidence="8">
    <location>
        <begin position="30"/>
        <end position="255"/>
    </location>
</feature>
<dbReference type="GO" id="GO:0030552">
    <property type="term" value="F:cAMP binding"/>
    <property type="evidence" value="ECO:0007669"/>
    <property type="project" value="TreeGrafter"/>
</dbReference>
<feature type="transmembrane region" description="Helical" evidence="7">
    <location>
        <begin position="33"/>
        <end position="52"/>
    </location>
</feature>
<dbReference type="AlphaFoldDB" id="A0A6F9D8E5"/>
<evidence type="ECO:0000256" key="2">
    <source>
        <dbReference type="ARBA" id="ARBA00004236"/>
    </source>
</evidence>
<name>A0A6F9D8E5_9ASCI</name>
<keyword evidence="3" id="KW-1003">Cell membrane</keyword>
<evidence type="ECO:0000256" key="5">
    <source>
        <dbReference type="ARBA" id="ARBA00022989"/>
    </source>
</evidence>
<evidence type="ECO:0000256" key="4">
    <source>
        <dbReference type="ARBA" id="ARBA00022692"/>
    </source>
</evidence>
<dbReference type="InterPro" id="IPR055272">
    <property type="entry name" value="POPDC1-3_dom"/>
</dbReference>
<evidence type="ECO:0000256" key="7">
    <source>
        <dbReference type="SAM" id="Phobius"/>
    </source>
</evidence>
<dbReference type="PANTHER" id="PTHR12101">
    <property type="entry name" value="POPEYE DOMAIN CONTAINING PROTEIN"/>
    <property type="match status" value="1"/>
</dbReference>
<reference evidence="9" key="1">
    <citation type="submission" date="2020-04" db="EMBL/GenBank/DDBJ databases">
        <authorList>
            <person name="Neveu A P."/>
        </authorList>
    </citation>
    <scope>NUCLEOTIDE SEQUENCE</scope>
    <source>
        <tissue evidence="9">Whole embryo</tissue>
    </source>
</reference>
<organism evidence="9">
    <name type="scientific">Phallusia mammillata</name>
    <dbReference type="NCBI Taxonomy" id="59560"/>
    <lineage>
        <taxon>Eukaryota</taxon>
        <taxon>Metazoa</taxon>
        <taxon>Chordata</taxon>
        <taxon>Tunicata</taxon>
        <taxon>Ascidiacea</taxon>
        <taxon>Phlebobranchia</taxon>
        <taxon>Ascidiidae</taxon>
        <taxon>Phallusia</taxon>
    </lineage>
</organism>
<keyword evidence="5 7" id="KW-1133">Transmembrane helix</keyword>
<proteinExistence type="evidence at transcript level"/>
<sequence length="293" mass="34207">MNGTESSYYSDNAVEDVPYLPGNCQSWLQPQNLTFHGSMALFAAAFLVPVTFKYYVIALRSLLIFAFVLLMVWDILFWCTFDVVIWGTLFLVQNLVQLIYEFYQMRQARFPADLEDVYVEVFEPFNITRREFKALTNQNCKWVNIYPGDKYAVENHTTVEARVSLLVSGCMRVTYKGLFLHDVKEKQMIDSAEWDTTKLKRGEMFQVSIEAIDRCFYLCWNREKLQYYLQVFPKLHAAFEYIRGKDVMDKLYQTSMNTMRRSQSASGGAGERNLTAIDIREGLVHEDPSVMFQ</sequence>
<dbReference type="GO" id="GO:0042391">
    <property type="term" value="P:regulation of membrane potential"/>
    <property type="evidence" value="ECO:0007669"/>
    <property type="project" value="TreeGrafter"/>
</dbReference>
<evidence type="ECO:0000256" key="1">
    <source>
        <dbReference type="ARBA" id="ARBA00004141"/>
    </source>
</evidence>
<evidence type="ECO:0000259" key="8">
    <source>
        <dbReference type="Pfam" id="PF04831"/>
    </source>
</evidence>
<dbReference type="GO" id="GO:0051146">
    <property type="term" value="P:striated muscle cell differentiation"/>
    <property type="evidence" value="ECO:0007669"/>
    <property type="project" value="TreeGrafter"/>
</dbReference>
<evidence type="ECO:0000313" key="9">
    <source>
        <dbReference type="EMBL" id="CAB3226501.1"/>
    </source>
</evidence>
<keyword evidence="6 7" id="KW-0472">Membrane</keyword>
<dbReference type="PANTHER" id="PTHR12101:SF17">
    <property type="entry name" value="BLOOD VESSEL EPICARDIAL SUBSTANCE"/>
    <property type="match status" value="1"/>
</dbReference>
<dbReference type="GO" id="GO:0007507">
    <property type="term" value="P:heart development"/>
    <property type="evidence" value="ECO:0007669"/>
    <property type="project" value="TreeGrafter"/>
</dbReference>
<keyword evidence="4 7" id="KW-0812">Transmembrane</keyword>
<dbReference type="InterPro" id="IPR006916">
    <property type="entry name" value="POPDC1-3"/>
</dbReference>
<gene>
    <name evidence="9" type="primary">Bves</name>
</gene>
<accession>A0A6F9D8E5</accession>
<evidence type="ECO:0000256" key="3">
    <source>
        <dbReference type="ARBA" id="ARBA00022475"/>
    </source>
</evidence>
<dbReference type="GO" id="GO:0042383">
    <property type="term" value="C:sarcolemma"/>
    <property type="evidence" value="ECO:0007669"/>
    <property type="project" value="TreeGrafter"/>
</dbReference>
<comment type="subcellular location">
    <subcellularLocation>
        <location evidence="2">Cell membrane</location>
    </subcellularLocation>
    <subcellularLocation>
        <location evidence="1">Membrane</location>
        <topology evidence="1">Multi-pass membrane protein</topology>
    </subcellularLocation>
</comment>
<dbReference type="Pfam" id="PF04831">
    <property type="entry name" value="POPDC1-3"/>
    <property type="match status" value="1"/>
</dbReference>
<dbReference type="EMBL" id="LR783418">
    <property type="protein sequence ID" value="CAB3226501.1"/>
    <property type="molecule type" value="mRNA"/>
</dbReference>
<protein>
    <submittedName>
        <fullName evidence="9">Blood vessel epicardial substance-B-like</fullName>
    </submittedName>
</protein>
<feature type="transmembrane region" description="Helical" evidence="7">
    <location>
        <begin position="59"/>
        <end position="78"/>
    </location>
</feature>